<name>A0ABD3N4L9_9STRA</name>
<organism evidence="4 5">
    <name type="scientific">Cyclotella atomus</name>
    <dbReference type="NCBI Taxonomy" id="382360"/>
    <lineage>
        <taxon>Eukaryota</taxon>
        <taxon>Sar</taxon>
        <taxon>Stramenopiles</taxon>
        <taxon>Ochrophyta</taxon>
        <taxon>Bacillariophyta</taxon>
        <taxon>Coscinodiscophyceae</taxon>
        <taxon>Thalassiosirophycidae</taxon>
        <taxon>Stephanodiscales</taxon>
        <taxon>Stephanodiscaceae</taxon>
        <taxon>Cyclotella</taxon>
    </lineage>
</organism>
<gene>
    <name evidence="4" type="ORF">ACHAWO_008365</name>
</gene>
<reference evidence="4 5" key="1">
    <citation type="submission" date="2024-10" db="EMBL/GenBank/DDBJ databases">
        <title>Updated reference genomes for cyclostephanoid diatoms.</title>
        <authorList>
            <person name="Roberts W.R."/>
            <person name="Alverson A.J."/>
        </authorList>
    </citation>
    <scope>NUCLEOTIDE SEQUENCE [LARGE SCALE GENOMIC DNA]</scope>
    <source>
        <strain evidence="4 5">AJA010-31</strain>
    </source>
</reference>
<feature type="domain" description="Peptidase C1A papain C-terminal" evidence="3">
    <location>
        <begin position="99"/>
        <end position="355"/>
    </location>
</feature>
<keyword evidence="2" id="KW-0865">Zymogen</keyword>
<dbReference type="SUPFAM" id="SSF54001">
    <property type="entry name" value="Cysteine proteinases"/>
    <property type="match status" value="1"/>
</dbReference>
<dbReference type="InterPro" id="IPR013128">
    <property type="entry name" value="Peptidase_C1A"/>
</dbReference>
<feature type="non-terminal residue" evidence="4">
    <location>
        <position position="1"/>
    </location>
</feature>
<dbReference type="SMART" id="SM00645">
    <property type="entry name" value="Pept_C1"/>
    <property type="match status" value="1"/>
</dbReference>
<dbReference type="InterPro" id="IPR038765">
    <property type="entry name" value="Papain-like_cys_pep_sf"/>
</dbReference>
<accession>A0ABD3N4L9</accession>
<dbReference type="AlphaFoldDB" id="A0ABD3N4L9"/>
<evidence type="ECO:0000259" key="3">
    <source>
        <dbReference type="SMART" id="SM00645"/>
    </source>
</evidence>
<dbReference type="FunFam" id="3.90.70.10:FF:000117">
    <property type="entry name" value="Probable papain cysteine protease"/>
    <property type="match status" value="1"/>
</dbReference>
<dbReference type="EMBL" id="JALLPJ020001320">
    <property type="protein sequence ID" value="KAL3769991.1"/>
    <property type="molecule type" value="Genomic_DNA"/>
</dbReference>
<sequence length="408" mass="45017">VQEWVSVYFSVAKRLVLDLTLRRETTHKGRWFFTNTKQPSKTTMKSHTVASLLAFLATAAAKEPVSIFRRSEYLVLEGHDIPESYHSPLPHTYISDDEVPEEFTWQNVNGKCYLTHSLNQHIPQYCGSCWAHAALSALADRIKIARDAQGDDINLSIQYVLNCGAGVAGSCQGGSHTGTYQLIKEKGAIPYDTCAPYIACSSDSQEGFCSHVDTTCNPLNTCRTCSTFSANGGTCEPLEYYPNATVAEYGEIRGGDKKEVVMKIKKEIKARGPVAATINASPLRDFLGGKVYDVKNQYTGPNHIVSIVGWGKDADGKEFWHVRNSWGAYWGEEGFFRVVTGKNMLGIEDHIAWATPGSFTVENIPCTEDGKTCGSSVNGKGTMRFMHQEYVDPSVAYAQTATMLRSKK</sequence>
<comment type="similarity">
    <text evidence="1">Belongs to the peptidase C1 family.</text>
</comment>
<dbReference type="PANTHER" id="PTHR12411">
    <property type="entry name" value="CYSTEINE PROTEASE FAMILY C1-RELATED"/>
    <property type="match status" value="1"/>
</dbReference>
<proteinExistence type="inferred from homology"/>
<dbReference type="Pfam" id="PF00112">
    <property type="entry name" value="Peptidase_C1"/>
    <property type="match status" value="1"/>
</dbReference>
<protein>
    <recommendedName>
        <fullName evidence="3">Peptidase C1A papain C-terminal domain-containing protein</fullName>
    </recommendedName>
</protein>
<dbReference type="Proteomes" id="UP001530400">
    <property type="component" value="Unassembled WGS sequence"/>
</dbReference>
<dbReference type="InterPro" id="IPR000668">
    <property type="entry name" value="Peptidase_C1A_C"/>
</dbReference>
<evidence type="ECO:0000313" key="5">
    <source>
        <dbReference type="Proteomes" id="UP001530400"/>
    </source>
</evidence>
<dbReference type="Gene3D" id="3.90.70.10">
    <property type="entry name" value="Cysteine proteinases"/>
    <property type="match status" value="1"/>
</dbReference>
<keyword evidence="5" id="KW-1185">Reference proteome</keyword>
<comment type="caution">
    <text evidence="4">The sequence shown here is derived from an EMBL/GenBank/DDBJ whole genome shotgun (WGS) entry which is preliminary data.</text>
</comment>
<evidence type="ECO:0000313" key="4">
    <source>
        <dbReference type="EMBL" id="KAL3769991.1"/>
    </source>
</evidence>
<evidence type="ECO:0000256" key="2">
    <source>
        <dbReference type="ARBA" id="ARBA00023145"/>
    </source>
</evidence>
<evidence type="ECO:0000256" key="1">
    <source>
        <dbReference type="ARBA" id="ARBA00008455"/>
    </source>
</evidence>